<evidence type="ECO:0008006" key="10">
    <source>
        <dbReference type="Google" id="ProtNLM"/>
    </source>
</evidence>
<dbReference type="AlphaFoldDB" id="A0A1E3NIN3"/>
<dbReference type="Proteomes" id="UP000094455">
    <property type="component" value="Unassembled WGS sequence"/>
</dbReference>
<dbReference type="Pfam" id="PF01733">
    <property type="entry name" value="Nucleoside_tran"/>
    <property type="match status" value="2"/>
</dbReference>
<feature type="transmembrane region" description="Helical" evidence="7">
    <location>
        <begin position="393"/>
        <end position="416"/>
    </location>
</feature>
<feature type="transmembrane region" description="Helical" evidence="7">
    <location>
        <begin position="355"/>
        <end position="381"/>
    </location>
</feature>
<evidence type="ECO:0000256" key="7">
    <source>
        <dbReference type="SAM" id="Phobius"/>
    </source>
</evidence>
<evidence type="ECO:0000256" key="3">
    <source>
        <dbReference type="ARBA" id="ARBA00022448"/>
    </source>
</evidence>
<organism evidence="8 9">
    <name type="scientific">Pichia membranifaciens NRRL Y-2026</name>
    <dbReference type="NCBI Taxonomy" id="763406"/>
    <lineage>
        <taxon>Eukaryota</taxon>
        <taxon>Fungi</taxon>
        <taxon>Dikarya</taxon>
        <taxon>Ascomycota</taxon>
        <taxon>Saccharomycotina</taxon>
        <taxon>Pichiomycetes</taxon>
        <taxon>Pichiales</taxon>
        <taxon>Pichiaceae</taxon>
        <taxon>Pichia</taxon>
    </lineage>
</organism>
<feature type="transmembrane region" description="Helical" evidence="7">
    <location>
        <begin position="291"/>
        <end position="318"/>
    </location>
</feature>
<feature type="transmembrane region" description="Helical" evidence="7">
    <location>
        <begin position="214"/>
        <end position="235"/>
    </location>
</feature>
<feature type="transmembrane region" description="Helical" evidence="7">
    <location>
        <begin position="260"/>
        <end position="279"/>
    </location>
</feature>
<comment type="subcellular location">
    <subcellularLocation>
        <location evidence="1">Membrane</location>
        <topology evidence="1">Multi-pass membrane protein</topology>
    </subcellularLocation>
</comment>
<evidence type="ECO:0000256" key="2">
    <source>
        <dbReference type="ARBA" id="ARBA00007965"/>
    </source>
</evidence>
<keyword evidence="9" id="KW-1185">Reference proteome</keyword>
<dbReference type="EMBL" id="KV454004">
    <property type="protein sequence ID" value="ODQ45971.1"/>
    <property type="molecule type" value="Genomic_DNA"/>
</dbReference>
<comment type="similarity">
    <text evidence="2">Belongs to the SLC29A/ENT transporter (TC 2.A.57) family.</text>
</comment>
<dbReference type="GO" id="GO:0005886">
    <property type="term" value="C:plasma membrane"/>
    <property type="evidence" value="ECO:0007669"/>
    <property type="project" value="TreeGrafter"/>
</dbReference>
<dbReference type="GeneID" id="30179618"/>
<reference evidence="8 9" key="1">
    <citation type="journal article" date="2016" name="Proc. Natl. Acad. Sci. U.S.A.">
        <title>Comparative genomics of biotechnologically important yeasts.</title>
        <authorList>
            <person name="Riley R."/>
            <person name="Haridas S."/>
            <person name="Wolfe K.H."/>
            <person name="Lopes M.R."/>
            <person name="Hittinger C.T."/>
            <person name="Goeker M."/>
            <person name="Salamov A.A."/>
            <person name="Wisecaver J.H."/>
            <person name="Long T.M."/>
            <person name="Calvey C.H."/>
            <person name="Aerts A.L."/>
            <person name="Barry K.W."/>
            <person name="Choi C."/>
            <person name="Clum A."/>
            <person name="Coughlan A.Y."/>
            <person name="Deshpande S."/>
            <person name="Douglass A.P."/>
            <person name="Hanson S.J."/>
            <person name="Klenk H.-P."/>
            <person name="LaButti K.M."/>
            <person name="Lapidus A."/>
            <person name="Lindquist E.A."/>
            <person name="Lipzen A.M."/>
            <person name="Meier-Kolthoff J.P."/>
            <person name="Ohm R.A."/>
            <person name="Otillar R.P."/>
            <person name="Pangilinan J.L."/>
            <person name="Peng Y."/>
            <person name="Rokas A."/>
            <person name="Rosa C.A."/>
            <person name="Scheuner C."/>
            <person name="Sibirny A.A."/>
            <person name="Slot J.C."/>
            <person name="Stielow J.B."/>
            <person name="Sun H."/>
            <person name="Kurtzman C.P."/>
            <person name="Blackwell M."/>
            <person name="Grigoriev I.V."/>
            <person name="Jeffries T.W."/>
        </authorList>
    </citation>
    <scope>NUCLEOTIDE SEQUENCE [LARGE SCALE GENOMIC DNA]</scope>
    <source>
        <strain evidence="8 9">NRRL Y-2026</strain>
    </source>
</reference>
<proteinExistence type="inferred from homology"/>
<keyword evidence="4 7" id="KW-0812">Transmembrane</keyword>
<keyword evidence="6 7" id="KW-0472">Membrane</keyword>
<evidence type="ECO:0000256" key="6">
    <source>
        <dbReference type="ARBA" id="ARBA00023136"/>
    </source>
</evidence>
<feature type="transmembrane region" description="Helical" evidence="7">
    <location>
        <begin position="324"/>
        <end position="343"/>
    </location>
</feature>
<evidence type="ECO:0000256" key="5">
    <source>
        <dbReference type="ARBA" id="ARBA00022989"/>
    </source>
</evidence>
<dbReference type="GO" id="GO:0015205">
    <property type="term" value="F:nucleobase transmembrane transporter activity"/>
    <property type="evidence" value="ECO:0007669"/>
    <property type="project" value="EnsemblFungi"/>
</dbReference>
<keyword evidence="5 7" id="KW-1133">Transmembrane helix</keyword>
<dbReference type="RefSeq" id="XP_019017084.1">
    <property type="nucleotide sequence ID" value="XM_019162931.1"/>
</dbReference>
<feature type="transmembrane region" description="Helical" evidence="7">
    <location>
        <begin position="169"/>
        <end position="193"/>
    </location>
</feature>
<feature type="transmembrane region" description="Helical" evidence="7">
    <location>
        <begin position="30"/>
        <end position="50"/>
    </location>
</feature>
<keyword evidence="3" id="KW-0813">Transport</keyword>
<accession>A0A1E3NIN3</accession>
<gene>
    <name evidence="8" type="ORF">PICMEDRAFT_35250</name>
</gene>
<evidence type="ECO:0000313" key="8">
    <source>
        <dbReference type="EMBL" id="ODQ45971.1"/>
    </source>
</evidence>
<dbReference type="PANTHER" id="PTHR10332:SF88">
    <property type="entry name" value="EQUILIBRATIVE NUCLEOSIDE TRANSPORTER 1, ISOFORM A"/>
    <property type="match status" value="1"/>
</dbReference>
<dbReference type="STRING" id="763406.A0A1E3NIN3"/>
<evidence type="ECO:0000256" key="4">
    <source>
        <dbReference type="ARBA" id="ARBA00022692"/>
    </source>
</evidence>
<dbReference type="OrthoDB" id="46396at2759"/>
<sequence length="417" mass="46029">MDVANEVPFDRDDAVVWRVPLLHLSVGLSTIKYITFMLSGIASLWPWNCFLSASDYFHDRFGSHPALADNYSSTMMTVSTITSTVFNYYLSRSQHGVNYAGRLKTGNYLQMAIFLVMTLSVMVPERFTVLYFVFVMFNVLLTSIGSCLTQVGMMALVNIQGPFYANATVVGNAIAGVLPSIAMIIAVVSNPLIDLNAQHEVGKSEISVDRSAEAVKYFLTSVFMAVLAQVSFWLMEHSERTFKPDTEFVGFAQLWAKLKYVESTIILTFSLTLIFPVFASSVESQTISKKLFIPLAFLVWNIGDLFGRILCASPYFLIKQEKKLIAYSVARVVFIPLFLMCNIKNRGSSVGDTGYLLIQLLFGLTNGQLFSSSYMCVGGLLDTEGEQQAAAAFTALLINVSLLVGSLASFGVVYLCL</sequence>
<feature type="transmembrane region" description="Helical" evidence="7">
    <location>
        <begin position="105"/>
        <end position="123"/>
    </location>
</feature>
<protein>
    <recommendedName>
        <fullName evidence="10">Nucleoside transporter</fullName>
    </recommendedName>
</protein>
<evidence type="ECO:0000256" key="1">
    <source>
        <dbReference type="ARBA" id="ARBA00004141"/>
    </source>
</evidence>
<name>A0A1E3NIN3_9ASCO</name>
<dbReference type="InterPro" id="IPR002259">
    <property type="entry name" value="Eqnu_transpt"/>
</dbReference>
<dbReference type="GO" id="GO:0000329">
    <property type="term" value="C:fungal-type vacuole membrane"/>
    <property type="evidence" value="ECO:0007669"/>
    <property type="project" value="EnsemblFungi"/>
</dbReference>
<evidence type="ECO:0000313" key="9">
    <source>
        <dbReference type="Proteomes" id="UP000094455"/>
    </source>
</evidence>
<dbReference type="GO" id="GO:0034257">
    <property type="term" value="F:nicotinamide riboside transmembrane transporter activity"/>
    <property type="evidence" value="ECO:0007669"/>
    <property type="project" value="EnsemblFungi"/>
</dbReference>
<feature type="transmembrane region" description="Helical" evidence="7">
    <location>
        <begin position="130"/>
        <end position="157"/>
    </location>
</feature>
<dbReference type="PIRSF" id="PIRSF016379">
    <property type="entry name" value="ENT"/>
    <property type="match status" value="1"/>
</dbReference>
<dbReference type="PANTHER" id="PTHR10332">
    <property type="entry name" value="EQUILIBRATIVE NUCLEOSIDE TRANSPORTER"/>
    <property type="match status" value="1"/>
</dbReference>